<evidence type="ECO:0000313" key="1">
    <source>
        <dbReference type="EMBL" id="OOX18642.1"/>
    </source>
</evidence>
<proteinExistence type="predicted"/>
<reference evidence="1 2" key="1">
    <citation type="submission" date="2015-12" db="EMBL/GenBank/DDBJ databases">
        <authorList>
            <person name="Bansal K."/>
            <person name="Midha S."/>
            <person name="Patil P.B."/>
        </authorList>
    </citation>
    <scope>NUCLEOTIDE SEQUENCE [LARGE SCALE GENOMIC DNA]</scope>
    <source>
        <strain evidence="1 2">LMG558</strain>
    </source>
</reference>
<name>A0ABX3ME20_9XANT</name>
<dbReference type="EMBL" id="LOKQ01000109">
    <property type="protein sequence ID" value="OOX18642.1"/>
    <property type="molecule type" value="Genomic_DNA"/>
</dbReference>
<organism evidence="1 2">
    <name type="scientific">Xanthomonas axonopodis pv. cajani</name>
    <dbReference type="NCBI Taxonomy" id="487827"/>
    <lineage>
        <taxon>Bacteria</taxon>
        <taxon>Pseudomonadati</taxon>
        <taxon>Pseudomonadota</taxon>
        <taxon>Gammaproteobacteria</taxon>
        <taxon>Lysobacterales</taxon>
        <taxon>Lysobacteraceae</taxon>
        <taxon>Xanthomonas</taxon>
    </lineage>
</organism>
<sequence length="126" mass="14017">MQLQTYNHARVLATTANEPRRFGTFESALKVLRVLGVRLDLLRVDAEQWEAQGLFGARRRPDRSAAVRLKDADARYAAFLREGTERPIADLRPALSAGDAKKHMDAIKAKHRARLDAAIQGKGARA</sequence>
<evidence type="ECO:0000313" key="2">
    <source>
        <dbReference type="Proteomes" id="UP000191089"/>
    </source>
</evidence>
<accession>A0ABX3ME20</accession>
<comment type="caution">
    <text evidence="1">The sequence shown here is derived from an EMBL/GenBank/DDBJ whole genome shotgun (WGS) entry which is preliminary data.</text>
</comment>
<protein>
    <submittedName>
        <fullName evidence="1">Uncharacterized protein</fullName>
    </submittedName>
</protein>
<gene>
    <name evidence="1" type="ORF">Xcaj_22875</name>
</gene>
<dbReference type="Proteomes" id="UP000191089">
    <property type="component" value="Unassembled WGS sequence"/>
</dbReference>
<keyword evidence="2" id="KW-1185">Reference proteome</keyword>